<evidence type="ECO:0000313" key="5">
    <source>
        <dbReference type="Proteomes" id="UP000192610"/>
    </source>
</evidence>
<dbReference type="InterPro" id="IPR051398">
    <property type="entry name" value="Polysacch_Deacetylase"/>
</dbReference>
<keyword evidence="5" id="KW-1185">Reference proteome</keyword>
<dbReference type="GO" id="GO:0005975">
    <property type="term" value="P:carbohydrate metabolic process"/>
    <property type="evidence" value="ECO:0007669"/>
    <property type="project" value="InterPro"/>
</dbReference>
<evidence type="ECO:0000313" key="4">
    <source>
        <dbReference type="EMBL" id="OQP44547.1"/>
    </source>
</evidence>
<dbReference type="Gene3D" id="3.20.20.370">
    <property type="entry name" value="Glycoside hydrolase/deacetylase"/>
    <property type="match status" value="1"/>
</dbReference>
<dbReference type="GO" id="GO:0016810">
    <property type="term" value="F:hydrolase activity, acting on carbon-nitrogen (but not peptide) bonds"/>
    <property type="evidence" value="ECO:0007669"/>
    <property type="project" value="InterPro"/>
</dbReference>
<name>A0A1V9EEH8_9BACT</name>
<sequence length="275" mass="31711">MIINNHLINNQVGKIYFTCSFDDGHIADLRLAELLAKFNVKATFYIPRSCECCTASLSESEIRTLSRLIEVGGHTMTHPILTRVSYKQARAEIFDCKQWLEDVTGKAIHSFCPPTGRFSAAHVSLQREAGFTAMRTVEMLTHSMSGVKNVLDFVILPTTCQVYNHSNISYLKNNVKRLKFVSYISAWKLFDSNWEAMSRNFLNYLYDISHTQNEDHYFHLWGHSWELSQFSLWRSLERFLKSLHDIGGFVFLDNSMLADLVRRKKQPVTSVAELI</sequence>
<dbReference type="InterPro" id="IPR011330">
    <property type="entry name" value="Glyco_hydro/deAcase_b/a-brl"/>
</dbReference>
<dbReference type="Pfam" id="PF01522">
    <property type="entry name" value="Polysacc_deac_1"/>
    <property type="match status" value="1"/>
</dbReference>
<dbReference type="PANTHER" id="PTHR34216">
    <property type="match status" value="1"/>
</dbReference>
<dbReference type="GO" id="GO:0005576">
    <property type="term" value="C:extracellular region"/>
    <property type="evidence" value="ECO:0007669"/>
    <property type="project" value="UniProtKB-SubCell"/>
</dbReference>
<dbReference type="EMBL" id="LVXG01000034">
    <property type="protein sequence ID" value="OQP44547.1"/>
    <property type="molecule type" value="Genomic_DNA"/>
</dbReference>
<comment type="caution">
    <text evidence="4">The sequence shown here is derived from an EMBL/GenBank/DDBJ whole genome shotgun (WGS) entry which is preliminary data.</text>
</comment>
<accession>A0A1V9EEH8</accession>
<comment type="subcellular location">
    <subcellularLocation>
        <location evidence="1">Secreted</location>
    </subcellularLocation>
</comment>
<dbReference type="SUPFAM" id="SSF88713">
    <property type="entry name" value="Glycoside hydrolase/deacetylase"/>
    <property type="match status" value="1"/>
</dbReference>
<keyword evidence="2" id="KW-0732">Signal</keyword>
<reference evidence="5" key="1">
    <citation type="submission" date="2016-04" db="EMBL/GenBank/DDBJ databases">
        <authorList>
            <person name="Chen L."/>
            <person name="Zhuang W."/>
            <person name="Wang G."/>
        </authorList>
    </citation>
    <scope>NUCLEOTIDE SEQUENCE [LARGE SCALE GENOMIC DNA]</scope>
    <source>
        <strain evidence="5">17621</strain>
    </source>
</reference>
<dbReference type="AlphaFoldDB" id="A0A1V9EEH8"/>
<dbReference type="PROSITE" id="PS51677">
    <property type="entry name" value="NODB"/>
    <property type="match status" value="1"/>
</dbReference>
<dbReference type="Proteomes" id="UP000192610">
    <property type="component" value="Unassembled WGS sequence"/>
</dbReference>
<organism evidence="4 5">
    <name type="scientific">Niastella yeongjuensis</name>
    <dbReference type="NCBI Taxonomy" id="354355"/>
    <lineage>
        <taxon>Bacteria</taxon>
        <taxon>Pseudomonadati</taxon>
        <taxon>Bacteroidota</taxon>
        <taxon>Chitinophagia</taxon>
        <taxon>Chitinophagales</taxon>
        <taxon>Chitinophagaceae</taxon>
        <taxon>Niastella</taxon>
    </lineage>
</organism>
<gene>
    <name evidence="4" type="ORF">A4H97_09250</name>
</gene>
<evidence type="ECO:0000259" key="3">
    <source>
        <dbReference type="PROSITE" id="PS51677"/>
    </source>
</evidence>
<feature type="domain" description="NodB homology" evidence="3">
    <location>
        <begin position="13"/>
        <end position="252"/>
    </location>
</feature>
<dbReference type="STRING" id="354355.SAMN05660816_03696"/>
<evidence type="ECO:0000256" key="1">
    <source>
        <dbReference type="ARBA" id="ARBA00004613"/>
    </source>
</evidence>
<proteinExistence type="predicted"/>
<dbReference type="PANTHER" id="PTHR34216:SF3">
    <property type="entry name" value="POLY-BETA-1,6-N-ACETYL-D-GLUCOSAMINE N-DEACETYLASE"/>
    <property type="match status" value="1"/>
</dbReference>
<protein>
    <recommendedName>
        <fullName evidence="3">NodB homology domain-containing protein</fullName>
    </recommendedName>
</protein>
<dbReference type="InterPro" id="IPR002509">
    <property type="entry name" value="NODB_dom"/>
</dbReference>
<evidence type="ECO:0000256" key="2">
    <source>
        <dbReference type="ARBA" id="ARBA00022729"/>
    </source>
</evidence>